<sequence length="150" mass="17210">MNDEVVENMTDLSDSVTRSDEDKYERDLPYTVDHKNCWIFALGSRDKGGYGVVKIDGKNWYAHRYQYEKHNGPVPEGMEVRHICKNQRDCVNPNHLTVGTHAQNMADIQEHKKSLCPTGHELNRQNSYWFAGTLICKICKAQKLAAKKGE</sequence>
<dbReference type="GO" id="GO:0004519">
    <property type="term" value="F:endonuclease activity"/>
    <property type="evidence" value="ECO:0007669"/>
    <property type="project" value="UniProtKB-KW"/>
</dbReference>
<evidence type="ECO:0000313" key="4">
    <source>
        <dbReference type="Proteomes" id="UP001230933"/>
    </source>
</evidence>
<dbReference type="InterPro" id="IPR003615">
    <property type="entry name" value="HNH_nuc"/>
</dbReference>
<feature type="domain" description="HNH nuclease" evidence="2">
    <location>
        <begin position="61"/>
        <end position="105"/>
    </location>
</feature>
<dbReference type="EC" id="3.1.-.-" evidence="3"/>
<evidence type="ECO:0000256" key="1">
    <source>
        <dbReference type="SAM" id="MobiDB-lite"/>
    </source>
</evidence>
<dbReference type="Pfam" id="PF13392">
    <property type="entry name" value="HNH_3"/>
    <property type="match status" value="1"/>
</dbReference>
<keyword evidence="3" id="KW-0255">Endonuclease</keyword>
<proteinExistence type="predicted"/>
<dbReference type="InterPro" id="IPR044925">
    <property type="entry name" value="His-Me_finger_sf"/>
</dbReference>
<keyword evidence="3" id="KW-0540">Nuclease</keyword>
<evidence type="ECO:0000313" key="3">
    <source>
        <dbReference type="EMBL" id="WMN01677.1"/>
    </source>
</evidence>
<evidence type="ECO:0000259" key="2">
    <source>
        <dbReference type="Pfam" id="PF13392"/>
    </source>
</evidence>
<name>A0AAX3ZX77_RHOER</name>
<gene>
    <name evidence="3" type="ORF">QIE55_30645</name>
</gene>
<dbReference type="AlphaFoldDB" id="A0AAX3ZX77"/>
<keyword evidence="3" id="KW-0378">Hydrolase</keyword>
<dbReference type="SUPFAM" id="SSF54060">
    <property type="entry name" value="His-Me finger endonucleases"/>
    <property type="match status" value="1"/>
</dbReference>
<organism evidence="3 4">
    <name type="scientific">Rhodococcus erythropolis</name>
    <name type="common">Arthrobacter picolinophilus</name>
    <dbReference type="NCBI Taxonomy" id="1833"/>
    <lineage>
        <taxon>Bacteria</taxon>
        <taxon>Bacillati</taxon>
        <taxon>Actinomycetota</taxon>
        <taxon>Actinomycetes</taxon>
        <taxon>Mycobacteriales</taxon>
        <taxon>Nocardiaceae</taxon>
        <taxon>Rhodococcus</taxon>
        <taxon>Rhodococcus erythropolis group</taxon>
    </lineage>
</organism>
<feature type="region of interest" description="Disordered" evidence="1">
    <location>
        <begin position="1"/>
        <end position="23"/>
    </location>
</feature>
<dbReference type="Gene3D" id="3.90.75.10">
    <property type="entry name" value="Homing Intron 3 (I-ppo) Encoded Endonuclease, Chain A"/>
    <property type="match status" value="1"/>
</dbReference>
<dbReference type="InterPro" id="IPR044930">
    <property type="entry name" value="Homing_endonuclease_His-Me"/>
</dbReference>
<dbReference type="EMBL" id="CP124545">
    <property type="protein sequence ID" value="WMN01677.1"/>
    <property type="molecule type" value="Genomic_DNA"/>
</dbReference>
<reference evidence="3" key="1">
    <citation type="submission" date="2023-08" db="EMBL/GenBank/DDBJ databases">
        <title>Isolation and Characterization of Rhodococcus erythropolis MGMM8.</title>
        <authorList>
            <person name="Diabankana R.G.C."/>
            <person name="Afordoanyi D.M."/>
            <person name="Validov S.Z."/>
        </authorList>
    </citation>
    <scope>NUCLEOTIDE SEQUENCE</scope>
    <source>
        <strain evidence="3">MGMM8</strain>
    </source>
</reference>
<dbReference type="GO" id="GO:0016787">
    <property type="term" value="F:hydrolase activity"/>
    <property type="evidence" value="ECO:0007669"/>
    <property type="project" value="UniProtKB-KW"/>
</dbReference>
<accession>A0AAX3ZX77</accession>
<dbReference type="RefSeq" id="WP_308370569.1">
    <property type="nucleotide sequence ID" value="NZ_CP124545.1"/>
</dbReference>
<protein>
    <submittedName>
        <fullName evidence="3">HNH endonuclease signature motif containing protein</fullName>
        <ecNumber evidence="3">3.1.-.-</ecNumber>
    </submittedName>
</protein>
<dbReference type="Proteomes" id="UP001230933">
    <property type="component" value="Chromosome"/>
</dbReference>